<dbReference type="GO" id="GO:0005737">
    <property type="term" value="C:cytoplasm"/>
    <property type="evidence" value="ECO:0007669"/>
    <property type="project" value="TreeGrafter"/>
</dbReference>
<dbReference type="Gene3D" id="3.30.1200.10">
    <property type="entry name" value="YggU-like"/>
    <property type="match status" value="1"/>
</dbReference>
<dbReference type="SUPFAM" id="SSF69786">
    <property type="entry name" value="YggU-like"/>
    <property type="match status" value="1"/>
</dbReference>
<dbReference type="PANTHER" id="PTHR13420:SF7">
    <property type="entry name" value="UPF0235 PROTEIN C15ORF40"/>
    <property type="match status" value="1"/>
</dbReference>
<dbReference type="PANTHER" id="PTHR13420">
    <property type="entry name" value="UPF0235 PROTEIN C15ORF40"/>
    <property type="match status" value="1"/>
</dbReference>
<sequence length="107" mass="11568">MFIVTASLNLESDGSAVLLPVRAQPKASRNQIEGVHDGRLKVSVTQAPEKGKANKALLKVLQNGLQLKRSQIELIKGDTAGLKVFRISDLTPTELQHRIDTALGISD</sequence>
<keyword evidence="4" id="KW-1185">Reference proteome</keyword>
<proteinExistence type="inferred from homology"/>
<evidence type="ECO:0000256" key="1">
    <source>
        <dbReference type="ARBA" id="ARBA00010364"/>
    </source>
</evidence>
<dbReference type="HAMAP" id="MF_00634">
    <property type="entry name" value="UPF0235"/>
    <property type="match status" value="1"/>
</dbReference>
<comment type="similarity">
    <text evidence="1 2">Belongs to the UPF0235 family.</text>
</comment>
<reference evidence="3 4" key="1">
    <citation type="submission" date="2019-09" db="EMBL/GenBank/DDBJ databases">
        <title>Gimesia benthica sp. nov., a novel bacterium isolated from deep-sea water of the Northwest Indian Ocean.</title>
        <authorList>
            <person name="Dai X."/>
        </authorList>
    </citation>
    <scope>NUCLEOTIDE SEQUENCE [LARGE SCALE GENOMIC DNA]</scope>
    <source>
        <strain evidence="3 4">E7</strain>
    </source>
</reference>
<gene>
    <name evidence="3" type="ORF">F1728_21045</name>
</gene>
<evidence type="ECO:0000313" key="4">
    <source>
        <dbReference type="Proteomes" id="UP000427281"/>
    </source>
</evidence>
<name>A0A6I6AIC9_9PLAN</name>
<dbReference type="SMART" id="SM01152">
    <property type="entry name" value="DUF167"/>
    <property type="match status" value="1"/>
</dbReference>
<dbReference type="Proteomes" id="UP000427281">
    <property type="component" value="Chromosome"/>
</dbReference>
<protein>
    <recommendedName>
        <fullName evidence="2">UPF0235 protein F1728_21045</fullName>
    </recommendedName>
</protein>
<dbReference type="Pfam" id="PF02594">
    <property type="entry name" value="DUF167"/>
    <property type="match status" value="1"/>
</dbReference>
<dbReference type="NCBIfam" id="TIGR00251">
    <property type="entry name" value="DUF167 family protein"/>
    <property type="match status" value="1"/>
</dbReference>
<dbReference type="InterPro" id="IPR003746">
    <property type="entry name" value="DUF167"/>
</dbReference>
<dbReference type="KEGG" id="gim:F1728_21045"/>
<dbReference type="EMBL" id="CP043930">
    <property type="protein sequence ID" value="QGQ25025.1"/>
    <property type="molecule type" value="Genomic_DNA"/>
</dbReference>
<accession>A0A6I6AIC9</accession>
<dbReference type="AlphaFoldDB" id="A0A6I6AIC9"/>
<evidence type="ECO:0000256" key="2">
    <source>
        <dbReference type="HAMAP-Rule" id="MF_00634"/>
    </source>
</evidence>
<dbReference type="InterPro" id="IPR036591">
    <property type="entry name" value="YggU-like_sf"/>
</dbReference>
<organism evidence="3 4">
    <name type="scientific">Gimesia benthica</name>
    <dbReference type="NCBI Taxonomy" id="2608982"/>
    <lineage>
        <taxon>Bacteria</taxon>
        <taxon>Pseudomonadati</taxon>
        <taxon>Planctomycetota</taxon>
        <taxon>Planctomycetia</taxon>
        <taxon>Planctomycetales</taxon>
        <taxon>Planctomycetaceae</taxon>
        <taxon>Gimesia</taxon>
    </lineage>
</organism>
<evidence type="ECO:0000313" key="3">
    <source>
        <dbReference type="EMBL" id="QGQ25025.1"/>
    </source>
</evidence>